<keyword evidence="6" id="KW-0378">Hydrolase</keyword>
<evidence type="ECO:0000256" key="8">
    <source>
        <dbReference type="ARBA" id="ARBA00023136"/>
    </source>
</evidence>
<gene>
    <name evidence="12" type="primary">LOC127748781</name>
</gene>
<reference evidence="12" key="1">
    <citation type="submission" date="2025-08" db="UniProtKB">
        <authorList>
            <consortium name="RefSeq"/>
        </authorList>
    </citation>
    <scope>IDENTIFICATION</scope>
    <source>
        <tissue evidence="12">Whole organism</tissue>
    </source>
</reference>
<keyword evidence="7 9" id="KW-1133">Transmembrane helix</keyword>
<evidence type="ECO:0000256" key="7">
    <source>
        <dbReference type="ARBA" id="ARBA00022989"/>
    </source>
</evidence>
<dbReference type="InterPro" id="IPR022764">
    <property type="entry name" value="Peptidase_S54_rhomboid_dom"/>
</dbReference>
<dbReference type="GO" id="GO:0016020">
    <property type="term" value="C:membrane"/>
    <property type="evidence" value="ECO:0007669"/>
    <property type="project" value="UniProtKB-SubCell"/>
</dbReference>
<comment type="catalytic activity">
    <reaction evidence="1">
        <text>Cleaves type-1 transmembrane domains using a catalytic dyad composed of serine and histidine that are contributed by different transmembrane domains.</text>
        <dbReference type="EC" id="3.4.21.105"/>
    </reaction>
</comment>
<comment type="similarity">
    <text evidence="3">Belongs to the peptidase S54 family.</text>
</comment>
<dbReference type="EC" id="3.4.21.105" evidence="4"/>
<comment type="subcellular location">
    <subcellularLocation>
        <location evidence="2">Membrane</location>
        <topology evidence="2">Multi-pass membrane protein</topology>
    </subcellularLocation>
</comment>
<evidence type="ECO:0000256" key="6">
    <source>
        <dbReference type="ARBA" id="ARBA00022801"/>
    </source>
</evidence>
<dbReference type="Proteomes" id="UP000504606">
    <property type="component" value="Unplaced"/>
</dbReference>
<feature type="transmembrane region" description="Helical" evidence="9">
    <location>
        <begin position="199"/>
        <end position="219"/>
    </location>
</feature>
<sequence>MLSRSSLLFCNGLRNCHGRDLIQPLKKRLLDSKFQKNSCRDSSRFSPRRSAYRTEPTFLSQVKVPLLFTAATGSACLLGHKYLGTLVSQRSYDSRSAFNWWSSKPDWFKTYWLICGSCVTVFASYRLAMLSARQVPSFLRFMQTYFVNKGNPSNALESCVQLVLSSFCHISPLHLGINMYILYNVTEALAPEIGKERFLGAYLFSGVVSGFTSTCYQLISGRCQGAVGASGAILGLLGMVILRHPEYNFHIIFLPFLTIPGPAVFAGMATIDFLGCLRGWAFFDHAGHLGGLFSGVVWEFVTGKSITKSFAFFNEAETKPGNKKS</sequence>
<dbReference type="RefSeq" id="XP_052119588.1">
    <property type="nucleotide sequence ID" value="XM_052263628.1"/>
</dbReference>
<evidence type="ECO:0000256" key="9">
    <source>
        <dbReference type="SAM" id="Phobius"/>
    </source>
</evidence>
<feature type="transmembrane region" description="Helical" evidence="9">
    <location>
        <begin position="280"/>
        <end position="301"/>
    </location>
</feature>
<name>A0A9C6U0X2_FRAOC</name>
<accession>A0A9C6U0X2</accession>
<evidence type="ECO:0000256" key="2">
    <source>
        <dbReference type="ARBA" id="ARBA00004141"/>
    </source>
</evidence>
<evidence type="ECO:0000256" key="3">
    <source>
        <dbReference type="ARBA" id="ARBA00009045"/>
    </source>
</evidence>
<dbReference type="OrthoDB" id="10260614at2759"/>
<feature type="domain" description="Peptidase S54 rhomboid" evidence="10">
    <location>
        <begin position="160"/>
        <end position="303"/>
    </location>
</feature>
<dbReference type="Pfam" id="PF01694">
    <property type="entry name" value="Rhomboid"/>
    <property type="match status" value="1"/>
</dbReference>
<keyword evidence="11" id="KW-1185">Reference proteome</keyword>
<dbReference type="AlphaFoldDB" id="A0A9C6U0X2"/>
<proteinExistence type="inferred from homology"/>
<dbReference type="GO" id="GO:0004252">
    <property type="term" value="F:serine-type endopeptidase activity"/>
    <property type="evidence" value="ECO:0007669"/>
    <property type="project" value="InterPro"/>
</dbReference>
<feature type="transmembrane region" description="Helical" evidence="9">
    <location>
        <begin position="225"/>
        <end position="242"/>
    </location>
</feature>
<evidence type="ECO:0000256" key="4">
    <source>
        <dbReference type="ARBA" id="ARBA00013039"/>
    </source>
</evidence>
<keyword evidence="8 9" id="KW-0472">Membrane</keyword>
<dbReference type="Gene3D" id="1.20.1540.10">
    <property type="entry name" value="Rhomboid-like"/>
    <property type="match status" value="1"/>
</dbReference>
<dbReference type="CTD" id="36281"/>
<evidence type="ECO:0000259" key="10">
    <source>
        <dbReference type="Pfam" id="PF01694"/>
    </source>
</evidence>
<protein>
    <recommendedName>
        <fullName evidence="4">rhomboid protease</fullName>
        <ecNumber evidence="4">3.4.21.105</ecNumber>
    </recommendedName>
</protein>
<organism evidence="11 12">
    <name type="scientific">Frankliniella occidentalis</name>
    <name type="common">Western flower thrips</name>
    <name type="synonym">Euthrips occidentalis</name>
    <dbReference type="NCBI Taxonomy" id="133901"/>
    <lineage>
        <taxon>Eukaryota</taxon>
        <taxon>Metazoa</taxon>
        <taxon>Ecdysozoa</taxon>
        <taxon>Arthropoda</taxon>
        <taxon>Hexapoda</taxon>
        <taxon>Insecta</taxon>
        <taxon>Pterygota</taxon>
        <taxon>Neoptera</taxon>
        <taxon>Paraneoptera</taxon>
        <taxon>Thysanoptera</taxon>
        <taxon>Terebrantia</taxon>
        <taxon>Thripoidea</taxon>
        <taxon>Thripidae</taxon>
        <taxon>Frankliniella</taxon>
    </lineage>
</organism>
<dbReference type="InterPro" id="IPR035952">
    <property type="entry name" value="Rhomboid-like_sf"/>
</dbReference>
<keyword evidence="5 9" id="KW-0812">Transmembrane</keyword>
<evidence type="ECO:0000313" key="12">
    <source>
        <dbReference type="RefSeq" id="XP_052119588.1"/>
    </source>
</evidence>
<dbReference type="PANTHER" id="PTHR43731:SF14">
    <property type="entry name" value="PRESENILIN-ASSOCIATED RHOMBOID-LIKE PROTEIN, MITOCHONDRIAL"/>
    <property type="match status" value="1"/>
</dbReference>
<evidence type="ECO:0000313" key="11">
    <source>
        <dbReference type="Proteomes" id="UP000504606"/>
    </source>
</evidence>
<dbReference type="SUPFAM" id="SSF144091">
    <property type="entry name" value="Rhomboid-like"/>
    <property type="match status" value="1"/>
</dbReference>
<dbReference type="PANTHER" id="PTHR43731">
    <property type="entry name" value="RHOMBOID PROTEASE"/>
    <property type="match status" value="1"/>
</dbReference>
<evidence type="ECO:0000256" key="1">
    <source>
        <dbReference type="ARBA" id="ARBA00000156"/>
    </source>
</evidence>
<dbReference type="GeneID" id="127748781"/>
<dbReference type="KEGG" id="foc:127748781"/>
<feature type="transmembrane region" description="Helical" evidence="9">
    <location>
        <begin position="111"/>
        <end position="132"/>
    </location>
</feature>
<feature type="transmembrane region" description="Helical" evidence="9">
    <location>
        <begin position="249"/>
        <end position="274"/>
    </location>
</feature>
<evidence type="ECO:0000256" key="5">
    <source>
        <dbReference type="ARBA" id="ARBA00022692"/>
    </source>
</evidence>
<dbReference type="InterPro" id="IPR050925">
    <property type="entry name" value="Rhomboid_protease_S54"/>
</dbReference>